<keyword evidence="4" id="KW-1133">Transmembrane helix</keyword>
<organism evidence="6 7">
    <name type="scientific">Pythium oligandrum</name>
    <name type="common">Mycoparasitic fungus</name>
    <dbReference type="NCBI Taxonomy" id="41045"/>
    <lineage>
        <taxon>Eukaryota</taxon>
        <taxon>Sar</taxon>
        <taxon>Stramenopiles</taxon>
        <taxon>Oomycota</taxon>
        <taxon>Peronosporomycetes</taxon>
        <taxon>Pythiales</taxon>
        <taxon>Pythiaceae</taxon>
        <taxon>Pythium</taxon>
    </lineage>
</organism>
<dbReference type="GO" id="GO:0016746">
    <property type="term" value="F:acyltransferase activity"/>
    <property type="evidence" value="ECO:0007669"/>
    <property type="project" value="UniProtKB-KW"/>
</dbReference>
<keyword evidence="2" id="KW-0808">Transferase</keyword>
<evidence type="ECO:0000313" key="7">
    <source>
        <dbReference type="Proteomes" id="UP000794436"/>
    </source>
</evidence>
<dbReference type="Proteomes" id="UP000794436">
    <property type="component" value="Unassembled WGS sequence"/>
</dbReference>
<dbReference type="PANTHER" id="PTHR10983">
    <property type="entry name" value="1-ACYLGLYCEROL-3-PHOSPHATE ACYLTRANSFERASE-RELATED"/>
    <property type="match status" value="1"/>
</dbReference>
<evidence type="ECO:0000256" key="1">
    <source>
        <dbReference type="ARBA" id="ARBA00008655"/>
    </source>
</evidence>
<dbReference type="Pfam" id="PF16076">
    <property type="entry name" value="Acyltransf_C"/>
    <property type="match status" value="1"/>
</dbReference>
<dbReference type="SMART" id="SM00563">
    <property type="entry name" value="PlsC"/>
    <property type="match status" value="1"/>
</dbReference>
<protein>
    <recommendedName>
        <fullName evidence="5">Phospholipid/glycerol acyltransferase domain-containing protein</fullName>
    </recommendedName>
</protein>
<evidence type="ECO:0000256" key="4">
    <source>
        <dbReference type="SAM" id="Phobius"/>
    </source>
</evidence>
<dbReference type="SUPFAM" id="SSF69593">
    <property type="entry name" value="Glycerol-3-phosphate (1)-acyltransferase"/>
    <property type="match status" value="1"/>
</dbReference>
<feature type="transmembrane region" description="Helical" evidence="4">
    <location>
        <begin position="12"/>
        <end position="32"/>
    </location>
</feature>
<comment type="caution">
    <text evidence="6">The sequence shown here is derived from an EMBL/GenBank/DDBJ whole genome shotgun (WGS) entry which is preliminary data.</text>
</comment>
<gene>
    <name evidence="6" type="ORF">Poli38472_002756</name>
</gene>
<dbReference type="CDD" id="cd07990">
    <property type="entry name" value="LPLAT_LCLAT1-like"/>
    <property type="match status" value="1"/>
</dbReference>
<evidence type="ECO:0000256" key="2">
    <source>
        <dbReference type="ARBA" id="ARBA00022679"/>
    </source>
</evidence>
<dbReference type="EMBL" id="SPLM01000072">
    <property type="protein sequence ID" value="TMW63815.1"/>
    <property type="molecule type" value="Genomic_DNA"/>
</dbReference>
<sequence>MIVLIYSALNLLWILCNSAIINGVQFALFLLVRAFDTAVYRRCMGAVQALWVDVASSCFPTTLLDITGDLPTDNSRPAIIIANHQVDADWWYIWQAARHHKGAGNIKIVLKDQLKRVPIIGWGMRLFEFLFLRRSIDHDAKHIKEYMDSLIHDEFPFWLVIFPEGTTIHTEYVVKANAFAEKTNRPKFEHVVLPRTSGLQIILDAVADVKPDIYDLTIAFPSYSGEVPTFDMGYDRKIDTDVPSMKSLLAGKKPGRVAMHGKKFAYDDAVGNLEKFLDARWTEKDARMAHYIEHKEFPAADGETRRSIKTSSSIVAILRLWIGVTISGFLLPFVVLSFFPLYTVWVIYCFIYSIYDRTTNFWWPYIFNLILERAAKTRDGLEKLKKR</sequence>
<reference evidence="6" key="1">
    <citation type="submission" date="2019-03" db="EMBL/GenBank/DDBJ databases">
        <title>Long read genome sequence of the mycoparasitic Pythium oligandrum ATCC 38472 isolated from sugarbeet rhizosphere.</title>
        <authorList>
            <person name="Gaulin E."/>
        </authorList>
    </citation>
    <scope>NUCLEOTIDE SEQUENCE</scope>
    <source>
        <strain evidence="6">ATCC 38472_TT</strain>
    </source>
</reference>
<dbReference type="AlphaFoldDB" id="A0A8K1CJG2"/>
<dbReference type="InterPro" id="IPR002123">
    <property type="entry name" value="Plipid/glycerol_acylTrfase"/>
</dbReference>
<dbReference type="Pfam" id="PF01553">
    <property type="entry name" value="Acyltransferase"/>
    <property type="match status" value="1"/>
</dbReference>
<keyword evidence="3" id="KW-0012">Acyltransferase</keyword>
<feature type="transmembrane region" description="Helical" evidence="4">
    <location>
        <begin position="314"/>
        <end position="333"/>
    </location>
</feature>
<proteinExistence type="inferred from homology"/>
<accession>A0A8K1CJG2</accession>
<evidence type="ECO:0000313" key="6">
    <source>
        <dbReference type="EMBL" id="TMW63815.1"/>
    </source>
</evidence>
<dbReference type="OrthoDB" id="189226at2759"/>
<feature type="domain" description="Phospholipid/glycerol acyltransferase" evidence="5">
    <location>
        <begin position="78"/>
        <end position="200"/>
    </location>
</feature>
<keyword evidence="7" id="KW-1185">Reference proteome</keyword>
<evidence type="ECO:0000256" key="3">
    <source>
        <dbReference type="ARBA" id="ARBA00023315"/>
    </source>
</evidence>
<dbReference type="GO" id="GO:0012505">
    <property type="term" value="C:endomembrane system"/>
    <property type="evidence" value="ECO:0007669"/>
    <property type="project" value="TreeGrafter"/>
</dbReference>
<comment type="similarity">
    <text evidence="1">Belongs to the 1-acyl-sn-glycerol-3-phosphate acyltransferase family.</text>
</comment>
<dbReference type="InterPro" id="IPR032098">
    <property type="entry name" value="Acyltransf_C"/>
</dbReference>
<dbReference type="PANTHER" id="PTHR10983:SF16">
    <property type="entry name" value="LYSOCARDIOLIPIN ACYLTRANSFERASE 1"/>
    <property type="match status" value="1"/>
</dbReference>
<feature type="transmembrane region" description="Helical" evidence="4">
    <location>
        <begin position="339"/>
        <end position="355"/>
    </location>
</feature>
<keyword evidence="4" id="KW-0472">Membrane</keyword>
<evidence type="ECO:0000259" key="5">
    <source>
        <dbReference type="SMART" id="SM00563"/>
    </source>
</evidence>
<name>A0A8K1CJG2_PYTOL</name>
<keyword evidence="4" id="KW-0812">Transmembrane</keyword>